<name>A0AA88HFE1_ARTSF</name>
<dbReference type="PANTHER" id="PTHR28678:SF1">
    <property type="entry name" value="CODANIN-1"/>
    <property type="match status" value="1"/>
</dbReference>
<keyword evidence="2" id="KW-1185">Reference proteome</keyword>
<comment type="caution">
    <text evidence="1">The sequence shown here is derived from an EMBL/GenBank/DDBJ whole genome shotgun (WGS) entry which is preliminary data.</text>
</comment>
<dbReference type="GO" id="GO:0006325">
    <property type="term" value="P:chromatin organization"/>
    <property type="evidence" value="ECO:0007669"/>
    <property type="project" value="TreeGrafter"/>
</dbReference>
<gene>
    <name evidence="1" type="ORF">QYM36_016129</name>
</gene>
<sequence length="213" mass="23881">MMCHLIFQVLPHWDLVAMLQSSIRRGQVTLTVPWIIEFLAMADPVSVKFPWCKVLLNSLFSLARSDYVKSFSRNPNGTILIRLLVGWLLDQPNIEIPVQIHLPEEARSSTALDYLPYVTEEVLEICCPFLASASSSLGHFIAGLRSAAPTQIFRKITPVAAQEARPVKSETALSTTEIGRQGLISKREDQMIRSNDKRVLDMKMMSGVFSAHN</sequence>
<dbReference type="GO" id="GO:0005634">
    <property type="term" value="C:nucleus"/>
    <property type="evidence" value="ECO:0007669"/>
    <property type="project" value="TreeGrafter"/>
</dbReference>
<evidence type="ECO:0000313" key="1">
    <source>
        <dbReference type="EMBL" id="KAK2705999.1"/>
    </source>
</evidence>
<organism evidence="1 2">
    <name type="scientific">Artemia franciscana</name>
    <name type="common">Brine shrimp</name>
    <name type="synonym">Artemia sanfranciscana</name>
    <dbReference type="NCBI Taxonomy" id="6661"/>
    <lineage>
        <taxon>Eukaryota</taxon>
        <taxon>Metazoa</taxon>
        <taxon>Ecdysozoa</taxon>
        <taxon>Arthropoda</taxon>
        <taxon>Crustacea</taxon>
        <taxon>Branchiopoda</taxon>
        <taxon>Anostraca</taxon>
        <taxon>Artemiidae</taxon>
        <taxon>Artemia</taxon>
    </lineage>
</organism>
<proteinExistence type="predicted"/>
<reference evidence="1" key="1">
    <citation type="submission" date="2023-07" db="EMBL/GenBank/DDBJ databases">
        <title>Chromosome-level genome assembly of Artemia franciscana.</title>
        <authorList>
            <person name="Jo E."/>
        </authorList>
    </citation>
    <scope>NUCLEOTIDE SEQUENCE</scope>
    <source>
        <tissue evidence="1">Whole body</tissue>
    </source>
</reference>
<dbReference type="PANTHER" id="PTHR28678">
    <property type="entry name" value="CODANIN-1"/>
    <property type="match status" value="1"/>
</dbReference>
<dbReference type="EMBL" id="JAVRJZ010000020">
    <property type="protein sequence ID" value="KAK2705999.1"/>
    <property type="molecule type" value="Genomic_DNA"/>
</dbReference>
<accession>A0AA88HFE1</accession>
<dbReference type="Proteomes" id="UP001187531">
    <property type="component" value="Unassembled WGS sequence"/>
</dbReference>
<dbReference type="InterPro" id="IPR040031">
    <property type="entry name" value="Codanin-1"/>
</dbReference>
<protein>
    <submittedName>
        <fullName evidence="1">Uncharacterized protein</fullName>
    </submittedName>
</protein>
<evidence type="ECO:0000313" key="2">
    <source>
        <dbReference type="Proteomes" id="UP001187531"/>
    </source>
</evidence>
<dbReference type="AlphaFoldDB" id="A0AA88HFE1"/>